<dbReference type="HOGENOM" id="CLU_1620258_0_0_1"/>
<organism evidence="1 2">
    <name type="scientific">Trichophyton tonsurans (strain CBS 112818)</name>
    <name type="common">Scalp ringworm fungus</name>
    <dbReference type="NCBI Taxonomy" id="647933"/>
    <lineage>
        <taxon>Eukaryota</taxon>
        <taxon>Fungi</taxon>
        <taxon>Dikarya</taxon>
        <taxon>Ascomycota</taxon>
        <taxon>Pezizomycotina</taxon>
        <taxon>Eurotiomycetes</taxon>
        <taxon>Eurotiomycetidae</taxon>
        <taxon>Onygenales</taxon>
        <taxon>Arthrodermataceae</taxon>
        <taxon>Trichophyton</taxon>
    </lineage>
</organism>
<accession>F2RY59</accession>
<dbReference type="AlphaFoldDB" id="F2RY59"/>
<reference evidence="2" key="1">
    <citation type="journal article" date="2012" name="MBio">
        <title>Comparative genome analysis of Trichophyton rubrum and related dermatophytes reveals candidate genes involved in infection.</title>
        <authorList>
            <person name="Martinez D.A."/>
            <person name="Oliver B.G."/>
            <person name="Graeser Y."/>
            <person name="Goldberg J.M."/>
            <person name="Li W."/>
            <person name="Martinez-Rossi N.M."/>
            <person name="Monod M."/>
            <person name="Shelest E."/>
            <person name="Barton R.C."/>
            <person name="Birch E."/>
            <person name="Brakhage A.A."/>
            <person name="Chen Z."/>
            <person name="Gurr S.J."/>
            <person name="Heiman D."/>
            <person name="Heitman J."/>
            <person name="Kosti I."/>
            <person name="Rossi A."/>
            <person name="Saif S."/>
            <person name="Samalova M."/>
            <person name="Saunders C.W."/>
            <person name="Shea T."/>
            <person name="Summerbell R.C."/>
            <person name="Xu J."/>
            <person name="Young S."/>
            <person name="Zeng Q."/>
            <person name="Birren B.W."/>
            <person name="Cuomo C.A."/>
            <person name="White T.C."/>
        </authorList>
    </citation>
    <scope>NUCLEOTIDE SEQUENCE [LARGE SCALE GENOMIC DNA]</scope>
    <source>
        <strain evidence="2">CBS 112818</strain>
    </source>
</reference>
<dbReference type="EMBL" id="GG698493">
    <property type="protein sequence ID" value="EGD96215.1"/>
    <property type="molecule type" value="Genomic_DNA"/>
</dbReference>
<sequence>MVGGASVASRIHARTQGPIHPPIFPSAVVWFLRLYWLYRRFAKIADQKTSLARPSTGQLNSITHPESRQKKPNCLLCLQCPPPIIKSISTKKQVVSSGITGAQRIASKGDVISQLLTQLTSKFPQTNKKEQGRTMDLWGSCEGWLVSPDWLLDGSRLACVLGDK</sequence>
<evidence type="ECO:0000313" key="2">
    <source>
        <dbReference type="Proteomes" id="UP000009172"/>
    </source>
</evidence>
<gene>
    <name evidence="1" type="ORF">TESG_03668</name>
</gene>
<dbReference type="Proteomes" id="UP000009172">
    <property type="component" value="Unassembled WGS sequence"/>
</dbReference>
<keyword evidence="2" id="KW-1185">Reference proteome</keyword>
<proteinExistence type="predicted"/>
<name>F2RY59_TRIT1</name>
<protein>
    <submittedName>
        <fullName evidence="1">Uncharacterized protein</fullName>
    </submittedName>
</protein>
<evidence type="ECO:0000313" key="1">
    <source>
        <dbReference type="EMBL" id="EGD96215.1"/>
    </source>
</evidence>